<evidence type="ECO:0000313" key="8">
    <source>
        <dbReference type="EMBL" id="SMD38565.1"/>
    </source>
</evidence>
<evidence type="ECO:0000256" key="2">
    <source>
        <dbReference type="ARBA" id="ARBA00022475"/>
    </source>
</evidence>
<dbReference type="Pfam" id="PF12823">
    <property type="entry name" value="DUF3817"/>
    <property type="match status" value="1"/>
</dbReference>
<keyword evidence="9" id="KW-1185">Reference proteome</keyword>
<dbReference type="STRING" id="692418.SAMN04488029_3808"/>
<keyword evidence="3 6" id="KW-0812">Transmembrane</keyword>
<keyword evidence="2" id="KW-1003">Cell membrane</keyword>
<protein>
    <submittedName>
        <fullName evidence="8">Integral membrane protein</fullName>
    </submittedName>
</protein>
<feature type="transmembrane region" description="Helical" evidence="6">
    <location>
        <begin position="71"/>
        <end position="88"/>
    </location>
</feature>
<feature type="transmembrane region" description="Helical" evidence="6">
    <location>
        <begin position="12"/>
        <end position="34"/>
    </location>
</feature>
<comment type="subcellular location">
    <subcellularLocation>
        <location evidence="1">Cell membrane</location>
        <topology evidence="1">Multi-pass membrane protein</topology>
    </subcellularLocation>
</comment>
<keyword evidence="4 6" id="KW-1133">Transmembrane helix</keyword>
<organism evidence="8 9">
    <name type="scientific">Reichenbachiella faecimaris</name>
    <dbReference type="NCBI Taxonomy" id="692418"/>
    <lineage>
        <taxon>Bacteria</taxon>
        <taxon>Pseudomonadati</taxon>
        <taxon>Bacteroidota</taxon>
        <taxon>Cytophagia</taxon>
        <taxon>Cytophagales</taxon>
        <taxon>Reichenbachiellaceae</taxon>
        <taxon>Reichenbachiella</taxon>
    </lineage>
</organism>
<gene>
    <name evidence="8" type="ORF">SAMN04488029_3808</name>
</gene>
<dbReference type="Proteomes" id="UP000192472">
    <property type="component" value="Unassembled WGS sequence"/>
</dbReference>
<feature type="domain" description="DUF3817" evidence="7">
    <location>
        <begin position="8"/>
        <end position="92"/>
    </location>
</feature>
<accession>A0A1W2GPI0</accession>
<dbReference type="InterPro" id="IPR023845">
    <property type="entry name" value="DUF3817_TM"/>
</dbReference>
<evidence type="ECO:0000256" key="5">
    <source>
        <dbReference type="ARBA" id="ARBA00023136"/>
    </source>
</evidence>
<evidence type="ECO:0000259" key="7">
    <source>
        <dbReference type="Pfam" id="PF12823"/>
    </source>
</evidence>
<name>A0A1W2GPI0_REIFA</name>
<dbReference type="OrthoDB" id="1121311at2"/>
<reference evidence="8 9" key="1">
    <citation type="submission" date="2017-04" db="EMBL/GenBank/DDBJ databases">
        <authorList>
            <person name="Afonso C.L."/>
            <person name="Miller P.J."/>
            <person name="Scott M.A."/>
            <person name="Spackman E."/>
            <person name="Goraichik I."/>
            <person name="Dimitrov K.M."/>
            <person name="Suarez D.L."/>
            <person name="Swayne D.E."/>
        </authorList>
    </citation>
    <scope>NUCLEOTIDE SEQUENCE [LARGE SCALE GENOMIC DNA]</scope>
    <source>
        <strain evidence="8 9">DSM 26133</strain>
    </source>
</reference>
<keyword evidence="5 6" id="KW-0472">Membrane</keyword>
<dbReference type="GO" id="GO:0005886">
    <property type="term" value="C:plasma membrane"/>
    <property type="evidence" value="ECO:0007669"/>
    <property type="project" value="UniProtKB-SubCell"/>
</dbReference>
<dbReference type="AlphaFoldDB" id="A0A1W2GPI0"/>
<evidence type="ECO:0000256" key="4">
    <source>
        <dbReference type="ARBA" id="ARBA00022989"/>
    </source>
</evidence>
<dbReference type="PANTHER" id="PTHR40077:SF1">
    <property type="entry name" value="MEMBRANE PROTEIN"/>
    <property type="match status" value="1"/>
</dbReference>
<feature type="transmembrane region" description="Helical" evidence="6">
    <location>
        <begin position="40"/>
        <end position="59"/>
    </location>
</feature>
<dbReference type="NCBIfam" id="TIGR03954">
    <property type="entry name" value="integ_memb_HG"/>
    <property type="match status" value="1"/>
</dbReference>
<evidence type="ECO:0000256" key="6">
    <source>
        <dbReference type="SAM" id="Phobius"/>
    </source>
</evidence>
<sequence length="102" mass="11790">MELKTPIGRLRLLAILEGISYLLFAITMPLKYMMDIREPNFYVGMAHGWLFILYGIFCLQNIYIHKWGMKTSAFALVASLIPFGTFYADTKIFKSVDKKEVD</sequence>
<evidence type="ECO:0000256" key="3">
    <source>
        <dbReference type="ARBA" id="ARBA00022692"/>
    </source>
</evidence>
<evidence type="ECO:0000256" key="1">
    <source>
        <dbReference type="ARBA" id="ARBA00004651"/>
    </source>
</evidence>
<evidence type="ECO:0000313" key="9">
    <source>
        <dbReference type="Proteomes" id="UP000192472"/>
    </source>
</evidence>
<dbReference type="RefSeq" id="WP_084374438.1">
    <property type="nucleotide sequence ID" value="NZ_FWYF01000005.1"/>
</dbReference>
<dbReference type="PANTHER" id="PTHR40077">
    <property type="entry name" value="MEMBRANE PROTEIN-RELATED"/>
    <property type="match status" value="1"/>
</dbReference>
<proteinExistence type="predicted"/>
<dbReference type="EMBL" id="FWYF01000005">
    <property type="protein sequence ID" value="SMD38565.1"/>
    <property type="molecule type" value="Genomic_DNA"/>
</dbReference>